<dbReference type="AlphaFoldDB" id="A0AAV7WMJ1"/>
<evidence type="ECO:0000313" key="2">
    <source>
        <dbReference type="Proteomes" id="UP001066276"/>
    </source>
</evidence>
<evidence type="ECO:0000313" key="1">
    <source>
        <dbReference type="EMBL" id="KAJ1213941.1"/>
    </source>
</evidence>
<dbReference type="Proteomes" id="UP001066276">
    <property type="component" value="Chromosome 1_1"/>
</dbReference>
<reference evidence="1" key="1">
    <citation type="journal article" date="2022" name="bioRxiv">
        <title>Sequencing and chromosome-scale assembly of the giantPleurodeles waltlgenome.</title>
        <authorList>
            <person name="Brown T."/>
            <person name="Elewa A."/>
            <person name="Iarovenko S."/>
            <person name="Subramanian E."/>
            <person name="Araus A.J."/>
            <person name="Petzold A."/>
            <person name="Susuki M."/>
            <person name="Suzuki K.-i.T."/>
            <person name="Hayashi T."/>
            <person name="Toyoda A."/>
            <person name="Oliveira C."/>
            <person name="Osipova E."/>
            <person name="Leigh N.D."/>
            <person name="Simon A."/>
            <person name="Yun M.H."/>
        </authorList>
    </citation>
    <scope>NUCLEOTIDE SEQUENCE</scope>
    <source>
        <strain evidence="1">20211129_DDA</strain>
        <tissue evidence="1">Liver</tissue>
    </source>
</reference>
<gene>
    <name evidence="1" type="ORF">NDU88_001570</name>
</gene>
<sequence length="184" mass="20291">MDVAHLWVVAAYGPVCVYGCSAPRGSGHGMCLWMWRTSGQWPHTGTYVFLNVAHVWVVAAYMHVCVYGYEAPLGSGRVQALCVYGCGAPLGSGSVRTRMCLWMWRASGRWQRTDPYVFMDVAHLWVVAAYGPVCVYGCGAPRGSGHGMCLWMWRTSGQWPHTGTYVFLNVAHLWVVAADGHVCV</sequence>
<comment type="caution">
    <text evidence="1">The sequence shown here is derived from an EMBL/GenBank/DDBJ whole genome shotgun (WGS) entry which is preliminary data.</text>
</comment>
<keyword evidence="2" id="KW-1185">Reference proteome</keyword>
<evidence type="ECO:0008006" key="3">
    <source>
        <dbReference type="Google" id="ProtNLM"/>
    </source>
</evidence>
<proteinExistence type="predicted"/>
<protein>
    <recommendedName>
        <fullName evidence="3">Dispersed gene family protein 1 (DGF-1)</fullName>
    </recommendedName>
</protein>
<accession>A0AAV7WMJ1</accession>
<dbReference type="EMBL" id="JANPWB010000001">
    <property type="protein sequence ID" value="KAJ1213941.1"/>
    <property type="molecule type" value="Genomic_DNA"/>
</dbReference>
<organism evidence="1 2">
    <name type="scientific">Pleurodeles waltl</name>
    <name type="common">Iberian ribbed newt</name>
    <dbReference type="NCBI Taxonomy" id="8319"/>
    <lineage>
        <taxon>Eukaryota</taxon>
        <taxon>Metazoa</taxon>
        <taxon>Chordata</taxon>
        <taxon>Craniata</taxon>
        <taxon>Vertebrata</taxon>
        <taxon>Euteleostomi</taxon>
        <taxon>Amphibia</taxon>
        <taxon>Batrachia</taxon>
        <taxon>Caudata</taxon>
        <taxon>Salamandroidea</taxon>
        <taxon>Salamandridae</taxon>
        <taxon>Pleurodelinae</taxon>
        <taxon>Pleurodeles</taxon>
    </lineage>
</organism>
<name>A0AAV7WMJ1_PLEWA</name>